<comment type="caution">
    <text evidence="2">The sequence shown here is derived from an EMBL/GenBank/DDBJ whole genome shotgun (WGS) entry which is preliminary data.</text>
</comment>
<evidence type="ECO:0000259" key="1">
    <source>
        <dbReference type="PROSITE" id="PS50883"/>
    </source>
</evidence>
<dbReference type="SUPFAM" id="SSF52172">
    <property type="entry name" value="CheY-like"/>
    <property type="match status" value="1"/>
</dbReference>
<evidence type="ECO:0000313" key="2">
    <source>
        <dbReference type="EMBL" id="RDV05802.1"/>
    </source>
</evidence>
<dbReference type="InterPro" id="IPR050706">
    <property type="entry name" value="Cyclic-di-GMP_PDE-like"/>
</dbReference>
<keyword evidence="3" id="KW-1185">Reference proteome</keyword>
<dbReference type="CDD" id="cd01948">
    <property type="entry name" value="EAL"/>
    <property type="match status" value="1"/>
</dbReference>
<feature type="domain" description="EAL" evidence="1">
    <location>
        <begin position="146"/>
        <end position="397"/>
    </location>
</feature>
<gene>
    <name evidence="2" type="ORF">DXH78_09295</name>
</gene>
<dbReference type="AlphaFoldDB" id="A0A371BDX3"/>
<protein>
    <submittedName>
        <fullName evidence="2">EAL domain-containing protein</fullName>
    </submittedName>
</protein>
<dbReference type="PANTHER" id="PTHR33121:SF70">
    <property type="entry name" value="SIGNALING PROTEIN YKOW"/>
    <property type="match status" value="1"/>
</dbReference>
<dbReference type="SUPFAM" id="SSF141868">
    <property type="entry name" value="EAL domain-like"/>
    <property type="match status" value="1"/>
</dbReference>
<dbReference type="OrthoDB" id="8249241at2"/>
<name>A0A371BDX3_9BRAD</name>
<sequence length="401" mass="44425">MNQQPPTNAVSLNEFGRRRVRPSVVIADDKPHIRNFVRDALEDMGFIVEDGGSDRLVNLTAGRKMDLVMLGLSAGGLTASRALETLAATGFDGQIMIFAPAELPMVEALYELGESLSLNMLPLLPTPFSDETLRQAVSRLAPQEPVILPTLDAAQALRAGWLELWYQPKINARSLTIDGAEALIRMRHPTWGIVPPANFLPDPDDPNFAELSFFVLSRAAADWQDFAADHGHIELAVNLPLTYFSDPLAIESLIMRLPQHPAFEGLIVEVNSNELASNIELARSAARQLRYFNIGLSIDDLGADWPFLLEIGDCPFVEIKVDREFVDGVANDRLKQTTCRSIVELADQLGARTVAEGVETRADFVMARELGFDVIQGFFFGKPMPPRKFARHTLREPVRIN</sequence>
<reference evidence="3" key="1">
    <citation type="submission" date="2018-08" db="EMBL/GenBank/DDBJ databases">
        <authorList>
            <person name="Kim S.-J."/>
            <person name="Jung G.-Y."/>
        </authorList>
    </citation>
    <scope>NUCLEOTIDE SEQUENCE [LARGE SCALE GENOMIC DNA]</scope>
    <source>
        <strain evidence="3">GY_H</strain>
    </source>
</reference>
<dbReference type="InterPro" id="IPR001633">
    <property type="entry name" value="EAL_dom"/>
</dbReference>
<dbReference type="SMART" id="SM00052">
    <property type="entry name" value="EAL"/>
    <property type="match status" value="1"/>
</dbReference>
<dbReference type="PROSITE" id="PS50883">
    <property type="entry name" value="EAL"/>
    <property type="match status" value="1"/>
</dbReference>
<dbReference type="Gene3D" id="3.40.50.2300">
    <property type="match status" value="1"/>
</dbReference>
<dbReference type="PANTHER" id="PTHR33121">
    <property type="entry name" value="CYCLIC DI-GMP PHOSPHODIESTERASE PDEF"/>
    <property type="match status" value="1"/>
</dbReference>
<dbReference type="Pfam" id="PF00563">
    <property type="entry name" value="EAL"/>
    <property type="match status" value="1"/>
</dbReference>
<dbReference type="InterPro" id="IPR035919">
    <property type="entry name" value="EAL_sf"/>
</dbReference>
<accession>A0A371BDX3</accession>
<dbReference type="Proteomes" id="UP000263993">
    <property type="component" value="Unassembled WGS sequence"/>
</dbReference>
<dbReference type="Gene3D" id="3.20.20.450">
    <property type="entry name" value="EAL domain"/>
    <property type="match status" value="1"/>
</dbReference>
<dbReference type="GO" id="GO:0071111">
    <property type="term" value="F:cyclic-guanylate-specific phosphodiesterase activity"/>
    <property type="evidence" value="ECO:0007669"/>
    <property type="project" value="InterPro"/>
</dbReference>
<organism evidence="2 3">
    <name type="scientific">Undibacter mobilis</name>
    <dbReference type="NCBI Taxonomy" id="2292256"/>
    <lineage>
        <taxon>Bacteria</taxon>
        <taxon>Pseudomonadati</taxon>
        <taxon>Pseudomonadota</taxon>
        <taxon>Alphaproteobacteria</taxon>
        <taxon>Hyphomicrobiales</taxon>
        <taxon>Nitrobacteraceae</taxon>
        <taxon>Undibacter</taxon>
    </lineage>
</organism>
<proteinExistence type="predicted"/>
<dbReference type="EMBL" id="QRGO01000001">
    <property type="protein sequence ID" value="RDV05802.1"/>
    <property type="molecule type" value="Genomic_DNA"/>
</dbReference>
<dbReference type="InterPro" id="IPR011006">
    <property type="entry name" value="CheY-like_superfamily"/>
</dbReference>
<evidence type="ECO:0000313" key="3">
    <source>
        <dbReference type="Proteomes" id="UP000263993"/>
    </source>
</evidence>